<dbReference type="HAMAP" id="MF_00163">
    <property type="entry name" value="Pep_deformylase"/>
    <property type="match status" value="1"/>
</dbReference>
<dbReference type="Gene3D" id="3.90.45.10">
    <property type="entry name" value="Peptide deformylase"/>
    <property type="match status" value="1"/>
</dbReference>
<protein>
    <recommendedName>
        <fullName evidence="2">Peptide deformylase</fullName>
        <shortName evidence="2">PDF</shortName>
        <ecNumber evidence="2">3.5.1.88</ecNumber>
    </recommendedName>
    <alternativeName>
        <fullName evidence="2">Polypeptide deformylase</fullName>
    </alternativeName>
</protein>
<keyword evidence="2" id="KW-0648">Protein biosynthesis</keyword>
<dbReference type="InterPro" id="IPR036821">
    <property type="entry name" value="Peptide_deformylase_sf"/>
</dbReference>
<dbReference type="PRINTS" id="PR01576">
    <property type="entry name" value="PDEFORMYLASE"/>
</dbReference>
<dbReference type="GO" id="GO:0006412">
    <property type="term" value="P:translation"/>
    <property type="evidence" value="ECO:0007669"/>
    <property type="project" value="UniProtKB-UniRule"/>
</dbReference>
<sequence length="190" mass="21537">MNIENYKLEGERLPIVTYPDPVLSTKALPVTEFTPDLHNLVKNMLFTMYHAPGIGLAAPQVGIGQRIFVLDVGYDREVVTNSAGKEEVRMSNFNPMVLINPVITGTSGTTTYEEGCLSVPGVYEEVKRYESIKVKYQDLNGKEHEMEADDLLSICIQHENDHLEGIVFIERLSNLKKNFYKKKMVKEKVK</sequence>
<dbReference type="RefSeq" id="WP_321395690.1">
    <property type="nucleotide sequence ID" value="NZ_CP139487.1"/>
</dbReference>
<dbReference type="SUPFAM" id="SSF56420">
    <property type="entry name" value="Peptide deformylase"/>
    <property type="match status" value="1"/>
</dbReference>
<proteinExistence type="inferred from homology"/>
<feature type="binding site" evidence="2">
    <location>
        <position position="158"/>
    </location>
    <ligand>
        <name>Fe cation</name>
        <dbReference type="ChEBI" id="CHEBI:24875"/>
    </ligand>
</feature>
<accession>A0AAX4HQY6</accession>
<comment type="cofactor">
    <cofactor evidence="2">
        <name>Fe(2+)</name>
        <dbReference type="ChEBI" id="CHEBI:29033"/>
    </cofactor>
    <text evidence="2">Binds 1 Fe(2+) ion.</text>
</comment>
<feature type="active site" evidence="2">
    <location>
        <position position="159"/>
    </location>
</feature>
<dbReference type="InterPro" id="IPR023635">
    <property type="entry name" value="Peptide_deformylase"/>
</dbReference>
<comment type="function">
    <text evidence="2">Removes the formyl group from the N-terminal Met of newly synthesized proteins. Requires at least a dipeptide for an efficient rate of reaction. N-terminal L-methionine is a prerequisite for activity but the enzyme has broad specificity at other positions.</text>
</comment>
<dbReference type="Pfam" id="PF01327">
    <property type="entry name" value="Pep_deformylase"/>
    <property type="match status" value="1"/>
</dbReference>
<dbReference type="PANTHER" id="PTHR10458">
    <property type="entry name" value="PEPTIDE DEFORMYLASE"/>
    <property type="match status" value="1"/>
</dbReference>
<reference evidence="3 4" key="1">
    <citation type="submission" date="2023-11" db="EMBL/GenBank/DDBJ databases">
        <title>Peredibacter starrii A3.12.</title>
        <authorList>
            <person name="Mitchell R.J."/>
        </authorList>
    </citation>
    <scope>NUCLEOTIDE SEQUENCE [LARGE SCALE GENOMIC DNA]</scope>
    <source>
        <strain evidence="3 4">A3.12</strain>
    </source>
</reference>
<evidence type="ECO:0000313" key="3">
    <source>
        <dbReference type="EMBL" id="WPU65364.1"/>
    </source>
</evidence>
<comment type="similarity">
    <text evidence="1 2">Belongs to the polypeptide deformylase family.</text>
</comment>
<dbReference type="GO" id="GO:0046872">
    <property type="term" value="F:metal ion binding"/>
    <property type="evidence" value="ECO:0007669"/>
    <property type="project" value="UniProtKB-KW"/>
</dbReference>
<dbReference type="NCBIfam" id="NF001159">
    <property type="entry name" value="PRK00150.1-3"/>
    <property type="match status" value="1"/>
</dbReference>
<dbReference type="EMBL" id="CP139487">
    <property type="protein sequence ID" value="WPU65364.1"/>
    <property type="molecule type" value="Genomic_DNA"/>
</dbReference>
<organism evidence="3 4">
    <name type="scientific">Peredibacter starrii</name>
    <dbReference type="NCBI Taxonomy" id="28202"/>
    <lineage>
        <taxon>Bacteria</taxon>
        <taxon>Pseudomonadati</taxon>
        <taxon>Bdellovibrionota</taxon>
        <taxon>Bacteriovoracia</taxon>
        <taxon>Bacteriovoracales</taxon>
        <taxon>Bacteriovoracaceae</taxon>
        <taxon>Peredibacter</taxon>
    </lineage>
</organism>
<dbReference type="GO" id="GO:0042586">
    <property type="term" value="F:peptide deformylase activity"/>
    <property type="evidence" value="ECO:0007669"/>
    <property type="project" value="UniProtKB-UniRule"/>
</dbReference>
<feature type="binding site" evidence="2">
    <location>
        <position position="116"/>
    </location>
    <ligand>
        <name>Fe cation</name>
        <dbReference type="ChEBI" id="CHEBI:24875"/>
    </ligand>
</feature>
<dbReference type="CDD" id="cd00487">
    <property type="entry name" value="Pep_deformylase"/>
    <property type="match status" value="1"/>
</dbReference>
<evidence type="ECO:0000313" key="4">
    <source>
        <dbReference type="Proteomes" id="UP001324634"/>
    </source>
</evidence>
<gene>
    <name evidence="2 3" type="primary">def</name>
    <name evidence="3" type="ORF">SOO65_01235</name>
</gene>
<dbReference type="NCBIfam" id="TIGR00079">
    <property type="entry name" value="pept_deformyl"/>
    <property type="match status" value="1"/>
</dbReference>
<dbReference type="EC" id="3.5.1.88" evidence="2"/>
<keyword evidence="4" id="KW-1185">Reference proteome</keyword>
<dbReference type="PIRSF" id="PIRSF004749">
    <property type="entry name" value="Pep_def"/>
    <property type="match status" value="1"/>
</dbReference>
<comment type="catalytic activity">
    <reaction evidence="2">
        <text>N-terminal N-formyl-L-methionyl-[peptide] + H2O = N-terminal L-methionyl-[peptide] + formate</text>
        <dbReference type="Rhea" id="RHEA:24420"/>
        <dbReference type="Rhea" id="RHEA-COMP:10639"/>
        <dbReference type="Rhea" id="RHEA-COMP:10640"/>
        <dbReference type="ChEBI" id="CHEBI:15377"/>
        <dbReference type="ChEBI" id="CHEBI:15740"/>
        <dbReference type="ChEBI" id="CHEBI:49298"/>
        <dbReference type="ChEBI" id="CHEBI:64731"/>
        <dbReference type="EC" id="3.5.1.88"/>
    </reaction>
</comment>
<evidence type="ECO:0000256" key="1">
    <source>
        <dbReference type="ARBA" id="ARBA00010759"/>
    </source>
</evidence>
<feature type="binding site" evidence="2">
    <location>
        <position position="162"/>
    </location>
    <ligand>
        <name>Fe cation</name>
        <dbReference type="ChEBI" id="CHEBI:24875"/>
    </ligand>
</feature>
<name>A0AAX4HQY6_9BACT</name>
<keyword evidence="2" id="KW-0479">Metal-binding</keyword>
<dbReference type="PANTHER" id="PTHR10458:SF22">
    <property type="entry name" value="PEPTIDE DEFORMYLASE"/>
    <property type="match status" value="1"/>
</dbReference>
<dbReference type="KEGG" id="psti:SOO65_01235"/>
<dbReference type="Proteomes" id="UP001324634">
    <property type="component" value="Chromosome"/>
</dbReference>
<keyword evidence="2 3" id="KW-0378">Hydrolase</keyword>
<evidence type="ECO:0000256" key="2">
    <source>
        <dbReference type="HAMAP-Rule" id="MF_00163"/>
    </source>
</evidence>
<dbReference type="AlphaFoldDB" id="A0AAX4HQY6"/>
<keyword evidence="2" id="KW-0408">Iron</keyword>